<dbReference type="OrthoDB" id="370245at2"/>
<dbReference type="GeneID" id="83058490"/>
<dbReference type="Pfam" id="PF06808">
    <property type="entry name" value="DctM"/>
    <property type="match status" value="1"/>
</dbReference>
<evidence type="ECO:0000256" key="1">
    <source>
        <dbReference type="ARBA" id="ARBA00004429"/>
    </source>
</evidence>
<keyword evidence="10" id="KW-1185">Reference proteome</keyword>
<sequence length="427" mass="45598">MIAIALITLLIFLVLGVPVCFAIGLSGLLAIMFGSEIPAFMAVQQAIRGMNSFSLMAGPLFILAGEIMGAANLSTRILDFCRACVAQIRGGMGMVSVLANMIFAGISGSGAATMSAISTLTVPELNKEGYDRGFIASMIAGSGALAPIIPPSTNMIVYASLTGFSVGRLFIGGLMPGILIGVCLMVMCYWYATKYNVDQGSGRFSLGSVWRAFLKSFFALITPVIILAGVVTGFFTATESSIVACVYALICGFFIYRTLKLKDMLGIFKRASSSSAMLMMIMGISNIYSYIFARENVTPMVENFLLSITHNPAVLVFIIIVMMLIIGCFMETLAATAVILPTVYPIVMHLGVDPLLFGVLFSISTVVGALTPPVGLYLFLSMNIAGATFRQAISYTVPVVLIILTVMLLMWFFPPIVTFVPNLLMGA</sequence>
<dbReference type="PANTHER" id="PTHR33362">
    <property type="entry name" value="SIALIC ACID TRAP TRANSPORTER PERMEASE PROTEIN SIAT-RELATED"/>
    <property type="match status" value="1"/>
</dbReference>
<name>A0A1B2I6S4_9BACT</name>
<keyword evidence="4 7" id="KW-0812">Transmembrane</keyword>
<gene>
    <name evidence="9" type="ORF">BED41_11600</name>
</gene>
<evidence type="ECO:0000256" key="7">
    <source>
        <dbReference type="SAM" id="Phobius"/>
    </source>
</evidence>
<keyword evidence="5 7" id="KW-1133">Transmembrane helix</keyword>
<dbReference type="GO" id="GO:0022857">
    <property type="term" value="F:transmembrane transporter activity"/>
    <property type="evidence" value="ECO:0007669"/>
    <property type="project" value="TreeGrafter"/>
</dbReference>
<dbReference type="KEGG" id="cpor:BED41_11600"/>
<dbReference type="EMBL" id="CP016757">
    <property type="protein sequence ID" value="ANZ45664.1"/>
    <property type="molecule type" value="Genomic_DNA"/>
</dbReference>
<feature type="transmembrane region" description="Helical" evidence="7">
    <location>
        <begin position="55"/>
        <end position="74"/>
    </location>
</feature>
<dbReference type="STRING" id="1197717.BED41_11600"/>
<dbReference type="GO" id="GO:0005886">
    <property type="term" value="C:plasma membrane"/>
    <property type="evidence" value="ECO:0007669"/>
    <property type="project" value="UniProtKB-SubCell"/>
</dbReference>
<keyword evidence="2" id="KW-1003">Cell membrane</keyword>
<feature type="transmembrane region" description="Helical" evidence="7">
    <location>
        <begin position="94"/>
        <end position="117"/>
    </location>
</feature>
<feature type="transmembrane region" description="Helical" evidence="7">
    <location>
        <begin position="213"/>
        <end position="235"/>
    </location>
</feature>
<feature type="domain" description="TRAP C4-dicarboxylate transport system permease DctM subunit" evidence="8">
    <location>
        <begin position="6"/>
        <end position="415"/>
    </location>
</feature>
<protein>
    <submittedName>
        <fullName evidence="9">TRAP transporter</fullName>
    </submittedName>
</protein>
<evidence type="ECO:0000313" key="10">
    <source>
        <dbReference type="Proteomes" id="UP000093044"/>
    </source>
</evidence>
<dbReference type="RefSeq" id="WP_066746397.1">
    <property type="nucleotide sequence ID" value="NZ_CP016757.1"/>
</dbReference>
<keyword evidence="3" id="KW-0997">Cell inner membrane</keyword>
<comment type="subcellular location">
    <subcellularLocation>
        <location evidence="1">Cell inner membrane</location>
        <topology evidence="1">Multi-pass membrane protein</topology>
    </subcellularLocation>
</comment>
<evidence type="ECO:0000256" key="5">
    <source>
        <dbReference type="ARBA" id="ARBA00022989"/>
    </source>
</evidence>
<dbReference type="PIRSF" id="PIRSF006066">
    <property type="entry name" value="HI0050"/>
    <property type="match status" value="1"/>
</dbReference>
<evidence type="ECO:0000313" key="9">
    <source>
        <dbReference type="EMBL" id="ANZ45664.1"/>
    </source>
</evidence>
<feature type="transmembrane region" description="Helical" evidence="7">
    <location>
        <begin position="392"/>
        <end position="413"/>
    </location>
</feature>
<evidence type="ECO:0000256" key="2">
    <source>
        <dbReference type="ARBA" id="ARBA00022475"/>
    </source>
</evidence>
<evidence type="ECO:0000256" key="4">
    <source>
        <dbReference type="ARBA" id="ARBA00022692"/>
    </source>
</evidence>
<feature type="transmembrane region" description="Helical" evidence="7">
    <location>
        <begin position="271"/>
        <end position="292"/>
    </location>
</feature>
<accession>A0A1B2I6S4</accession>
<feature type="transmembrane region" description="Helical" evidence="7">
    <location>
        <begin position="169"/>
        <end position="192"/>
    </location>
</feature>
<feature type="transmembrane region" description="Helical" evidence="7">
    <location>
        <begin position="333"/>
        <end position="352"/>
    </location>
</feature>
<dbReference type="InterPro" id="IPR010656">
    <property type="entry name" value="DctM"/>
</dbReference>
<evidence type="ECO:0000259" key="8">
    <source>
        <dbReference type="Pfam" id="PF06808"/>
    </source>
</evidence>
<organism evidence="9 10">
    <name type="scientific">Cloacibacillus porcorum</name>
    <dbReference type="NCBI Taxonomy" id="1197717"/>
    <lineage>
        <taxon>Bacteria</taxon>
        <taxon>Thermotogati</taxon>
        <taxon>Synergistota</taxon>
        <taxon>Synergistia</taxon>
        <taxon>Synergistales</taxon>
        <taxon>Synergistaceae</taxon>
        <taxon>Cloacibacillus</taxon>
    </lineage>
</organism>
<keyword evidence="6 7" id="KW-0472">Membrane</keyword>
<feature type="transmembrane region" description="Helical" evidence="7">
    <location>
        <begin position="304"/>
        <end position="326"/>
    </location>
</feature>
<feature type="transmembrane region" description="Helical" evidence="7">
    <location>
        <begin position="358"/>
        <end position="380"/>
    </location>
</feature>
<dbReference type="InterPro" id="IPR004681">
    <property type="entry name" value="TRAP_DctM"/>
</dbReference>
<reference evidence="9" key="1">
    <citation type="submission" date="2016-08" db="EMBL/GenBank/DDBJ databases">
        <title>Complete genome of Cloacibacillus porcorum.</title>
        <authorList>
            <person name="Looft T."/>
            <person name="Bayles D.O."/>
            <person name="Alt D.P."/>
        </authorList>
    </citation>
    <scope>NUCLEOTIDE SEQUENCE [LARGE SCALE GENOMIC DNA]</scope>
    <source>
        <strain evidence="9">CL-84</strain>
    </source>
</reference>
<feature type="transmembrane region" description="Helical" evidence="7">
    <location>
        <begin position="241"/>
        <end position="259"/>
    </location>
</feature>
<dbReference type="AlphaFoldDB" id="A0A1B2I6S4"/>
<feature type="transmembrane region" description="Helical" evidence="7">
    <location>
        <begin position="129"/>
        <end position="149"/>
    </location>
</feature>
<dbReference type="Proteomes" id="UP000093044">
    <property type="component" value="Chromosome"/>
</dbReference>
<dbReference type="NCBIfam" id="TIGR00786">
    <property type="entry name" value="dctM"/>
    <property type="match status" value="1"/>
</dbReference>
<proteinExistence type="predicted"/>
<evidence type="ECO:0000256" key="6">
    <source>
        <dbReference type="ARBA" id="ARBA00023136"/>
    </source>
</evidence>
<evidence type="ECO:0000256" key="3">
    <source>
        <dbReference type="ARBA" id="ARBA00022519"/>
    </source>
</evidence>